<protein>
    <recommendedName>
        <fullName evidence="4">DYW domain-containing protein</fullName>
    </recommendedName>
</protein>
<dbReference type="Pfam" id="PF13041">
    <property type="entry name" value="PPR_2"/>
    <property type="match status" value="3"/>
</dbReference>
<sequence length="812" mass="90911">MFKFVSRRACGYLSTEIRNISTKSSLIDTNKYLSDLLKLGRIDEAREVFDEMPKRDKFTYNTMLTGYANSGKLVEARRLFDDTPTKSAITWSSLISGYCKMGWETESFYLFYEMQYEGYKPSQFTLGSILRLCSIKGLFSRGEQMHCYSVKTSFDMDVFVITSLIDLYAKCLRLVEAEYLFRGMSKGKNHVTWTTMLNGYSLNGDAVGAIECFRGMRAEGIEANQYTFPGVLAACAADSDLGFGAQVHSCIVHGGFGANVFVQSALVDMYTKCGDLCSARKVVGSMEFDDAISWNAMIVGYVRQGFPEKALSLFTKMHEKNMELDEFTYPSVLNSIALMKDMKNGKCLHSLIIKSGFESYTLVSNALIDMYAKINNLDCAFKIFNFTAEKDVISWTSLITGCAHNGCHLEALKVFCKMRLDGTDPDRFVSASILSSCAELALLDIGQQVHANSVKTALDTSLSVNNSLVSLYANCGCLEYAKKVFNSIEIRNVISWTALIVGYAQNGKGIESLQFYEKMVASGIKPDYITFIGLLFACSHGGFIERGRYYFSSMVKDHGIKPGPDHYACMIDLLSRSGEMQEAEDLLNKMPVEPDATIWKALLAACRVHKNIDLAKKAAKALFELEPQDAAPYVLLSNIYSSIGKWEEAASVRRLMKSKGVGKEPGRSWIEMNGKVHAFMSEDRSHLNAEEIYLKVDEMIMKIKEVGYVPDMNFALHDINEENKERGLAYHGEKLAVAFGLLNVSIGAPIRIYKNIRPLILFTAINATWMGPFFAKLSCCWCINRMRFSEYLRAWTLGKAEVSEQAADIFDS</sequence>
<evidence type="ECO:0000313" key="6">
    <source>
        <dbReference type="Proteomes" id="UP001634393"/>
    </source>
</evidence>
<organism evidence="5 6">
    <name type="scientific">Penstemon smallii</name>
    <dbReference type="NCBI Taxonomy" id="265156"/>
    <lineage>
        <taxon>Eukaryota</taxon>
        <taxon>Viridiplantae</taxon>
        <taxon>Streptophyta</taxon>
        <taxon>Embryophyta</taxon>
        <taxon>Tracheophyta</taxon>
        <taxon>Spermatophyta</taxon>
        <taxon>Magnoliopsida</taxon>
        <taxon>eudicotyledons</taxon>
        <taxon>Gunneridae</taxon>
        <taxon>Pentapetalae</taxon>
        <taxon>asterids</taxon>
        <taxon>lamiids</taxon>
        <taxon>Lamiales</taxon>
        <taxon>Plantaginaceae</taxon>
        <taxon>Cheloneae</taxon>
        <taxon>Penstemon</taxon>
    </lineage>
</organism>
<keyword evidence="2" id="KW-0677">Repeat</keyword>
<dbReference type="InterPro" id="IPR002885">
    <property type="entry name" value="PPR_rpt"/>
</dbReference>
<feature type="repeat" description="PPR" evidence="3">
    <location>
        <begin position="391"/>
        <end position="425"/>
    </location>
</feature>
<dbReference type="FunFam" id="1.25.40.10:FF:000452">
    <property type="entry name" value="pentatricopeptide repeat-containing protein At2g03880, mitochondrial"/>
    <property type="match status" value="1"/>
</dbReference>
<gene>
    <name evidence="5" type="ORF">ACJIZ3_016134</name>
</gene>
<evidence type="ECO:0000256" key="3">
    <source>
        <dbReference type="PROSITE-ProRule" id="PRU00708"/>
    </source>
</evidence>
<dbReference type="PANTHER" id="PTHR47926:SF517">
    <property type="entry name" value="TETRATRICOPEPTIDE REPEAT-LIKE SUPERFAMILY PROTEIN"/>
    <property type="match status" value="1"/>
</dbReference>
<dbReference type="SUPFAM" id="SSF81901">
    <property type="entry name" value="HCP-like"/>
    <property type="match status" value="1"/>
</dbReference>
<dbReference type="PROSITE" id="PS51375">
    <property type="entry name" value="PPR"/>
    <property type="match status" value="7"/>
</dbReference>
<feature type="repeat" description="PPR" evidence="3">
    <location>
        <begin position="492"/>
        <end position="526"/>
    </location>
</feature>
<dbReference type="InterPro" id="IPR046848">
    <property type="entry name" value="E_motif"/>
</dbReference>
<dbReference type="Proteomes" id="UP001634393">
    <property type="component" value="Unassembled WGS sequence"/>
</dbReference>
<accession>A0ABD3RSC4</accession>
<dbReference type="Pfam" id="PF01535">
    <property type="entry name" value="PPR"/>
    <property type="match status" value="8"/>
</dbReference>
<evidence type="ECO:0000313" key="5">
    <source>
        <dbReference type="EMBL" id="KAL3814866.1"/>
    </source>
</evidence>
<name>A0ABD3RSC4_9LAMI</name>
<evidence type="ECO:0000259" key="4">
    <source>
        <dbReference type="Pfam" id="PF14432"/>
    </source>
</evidence>
<dbReference type="PANTHER" id="PTHR47926">
    <property type="entry name" value="PENTATRICOPEPTIDE REPEAT-CONTAINING PROTEIN"/>
    <property type="match status" value="1"/>
</dbReference>
<dbReference type="FunFam" id="1.25.40.10:FF:000144">
    <property type="entry name" value="Pentatricopeptide repeat-containing protein, mitochondrial"/>
    <property type="match status" value="1"/>
</dbReference>
<dbReference type="SUPFAM" id="SSF48452">
    <property type="entry name" value="TPR-like"/>
    <property type="match status" value="1"/>
</dbReference>
<dbReference type="FunFam" id="1.25.40.10:FF:000073">
    <property type="entry name" value="Pentatricopeptide repeat-containing protein chloroplastic"/>
    <property type="match status" value="1"/>
</dbReference>
<feature type="repeat" description="PPR" evidence="3">
    <location>
        <begin position="629"/>
        <end position="663"/>
    </location>
</feature>
<dbReference type="Gene3D" id="1.25.40.10">
    <property type="entry name" value="Tetratricopeptide repeat domain"/>
    <property type="match status" value="6"/>
</dbReference>
<feature type="repeat" description="PPR" evidence="3">
    <location>
        <begin position="290"/>
        <end position="324"/>
    </location>
</feature>
<dbReference type="EMBL" id="JBJXBP010000008">
    <property type="protein sequence ID" value="KAL3814866.1"/>
    <property type="molecule type" value="Genomic_DNA"/>
</dbReference>
<dbReference type="Pfam" id="PF20431">
    <property type="entry name" value="E_motif"/>
    <property type="match status" value="1"/>
</dbReference>
<proteinExistence type="inferred from homology"/>
<feature type="repeat" description="PPR" evidence="3">
    <location>
        <begin position="189"/>
        <end position="223"/>
    </location>
</feature>
<feature type="repeat" description="PPR" evidence="3">
    <location>
        <begin position="56"/>
        <end position="86"/>
    </location>
</feature>
<dbReference type="InterPro" id="IPR046960">
    <property type="entry name" value="PPR_At4g14850-like_plant"/>
</dbReference>
<dbReference type="FunFam" id="1.25.40.10:FF:000366">
    <property type="entry name" value="Pentatricopeptide (PPR) repeat-containing protein"/>
    <property type="match status" value="1"/>
</dbReference>
<dbReference type="FunFam" id="1.25.40.10:FF:000353">
    <property type="entry name" value="Pentatricopeptide repeat-containing protein At4g39530"/>
    <property type="match status" value="1"/>
</dbReference>
<dbReference type="InterPro" id="IPR032867">
    <property type="entry name" value="DYW_dom"/>
</dbReference>
<dbReference type="NCBIfam" id="TIGR00756">
    <property type="entry name" value="PPR"/>
    <property type="match status" value="7"/>
</dbReference>
<feature type="repeat" description="PPR" evidence="3">
    <location>
        <begin position="87"/>
        <end position="121"/>
    </location>
</feature>
<dbReference type="AlphaFoldDB" id="A0ABD3RSC4"/>
<comment type="similarity">
    <text evidence="1">Belongs to the PPR family. PCMP-H subfamily.</text>
</comment>
<feature type="domain" description="DYW" evidence="4">
    <location>
        <begin position="707"/>
        <end position="757"/>
    </location>
</feature>
<keyword evidence="6" id="KW-1185">Reference proteome</keyword>
<evidence type="ECO:0000256" key="2">
    <source>
        <dbReference type="ARBA" id="ARBA00022737"/>
    </source>
</evidence>
<evidence type="ECO:0000256" key="1">
    <source>
        <dbReference type="ARBA" id="ARBA00006643"/>
    </source>
</evidence>
<reference evidence="5 6" key="1">
    <citation type="submission" date="2024-12" db="EMBL/GenBank/DDBJ databases">
        <title>The unique morphological basis and parallel evolutionary history of personate flowers in Penstemon.</title>
        <authorList>
            <person name="Depatie T.H."/>
            <person name="Wessinger C.A."/>
        </authorList>
    </citation>
    <scope>NUCLEOTIDE SEQUENCE [LARGE SCALE GENOMIC DNA]</scope>
    <source>
        <strain evidence="5">WTNN_2</strain>
        <tissue evidence="5">Leaf</tissue>
    </source>
</reference>
<dbReference type="Pfam" id="PF14432">
    <property type="entry name" value="DYW_deaminase"/>
    <property type="match status" value="1"/>
</dbReference>
<comment type="caution">
    <text evidence="5">The sequence shown here is derived from an EMBL/GenBank/DDBJ whole genome shotgun (WGS) entry which is preliminary data.</text>
</comment>
<dbReference type="InterPro" id="IPR011990">
    <property type="entry name" value="TPR-like_helical_dom_sf"/>
</dbReference>